<dbReference type="STRING" id="35608.A0A2U1PJG9"/>
<dbReference type="AlphaFoldDB" id="A0A2U1PJG9"/>
<sequence>METRHAADLKKILETIEADKKEMAQKMQAMQEQIQELLISQNHGDDSASSGSVNRRGAGSWHPNDIKVDIPEYDGKLDPDEFVEWLRTVERVFDYKQTTEDNKVKIVALKLRKYASTWWSNTCLKRERAGKEKIQTWPKMKAKMKQKFLPTYYVQNSFSQLHSLRQGTGTAEEYSREFEYLLMKCDVPEDDPQTLVRYLGGLEPRVANVVELHSYQTLTELTLLSHKVDSQQRSKGKFEPTRQSFRPTTYSKPTSTHKTTTSTNSQPSMISNPKSEPPKAPRRCFRCQGLGHIASECPNKRMISLADFEVAGGFEFESDLVTGPESPHDDEVEVTGPDEGPCLVVRRTLSTTPAHNSTSTDPTQKWISLVQVETA</sequence>
<dbReference type="InterPro" id="IPR001878">
    <property type="entry name" value="Znf_CCHC"/>
</dbReference>
<dbReference type="SUPFAM" id="SSF57756">
    <property type="entry name" value="Retrovirus zinc finger-like domains"/>
    <property type="match status" value="1"/>
</dbReference>
<comment type="caution">
    <text evidence="5">The sequence shown here is derived from an EMBL/GenBank/DDBJ whole genome shotgun (WGS) entry which is preliminary data.</text>
</comment>
<dbReference type="InterPro" id="IPR005162">
    <property type="entry name" value="Retrotrans_gag_dom"/>
</dbReference>
<dbReference type="InterPro" id="IPR036875">
    <property type="entry name" value="Znf_CCHC_sf"/>
</dbReference>
<feature type="domain" description="CCHC-type" evidence="4">
    <location>
        <begin position="282"/>
        <end position="299"/>
    </location>
</feature>
<dbReference type="SMART" id="SM00343">
    <property type="entry name" value="ZnF_C2HC"/>
    <property type="match status" value="1"/>
</dbReference>
<keyword evidence="1" id="KW-0862">Zinc</keyword>
<feature type="compositionally biased region" description="Basic and acidic residues" evidence="3">
    <location>
        <begin position="229"/>
        <end position="240"/>
    </location>
</feature>
<feature type="region of interest" description="Disordered" evidence="3">
    <location>
        <begin position="229"/>
        <end position="282"/>
    </location>
</feature>
<dbReference type="EMBL" id="PKPP01001083">
    <property type="protein sequence ID" value="PWA85827.1"/>
    <property type="molecule type" value="Genomic_DNA"/>
</dbReference>
<dbReference type="OrthoDB" id="1719899at2759"/>
<keyword evidence="2" id="KW-0175">Coiled coil</keyword>
<evidence type="ECO:0000259" key="4">
    <source>
        <dbReference type="PROSITE" id="PS50158"/>
    </source>
</evidence>
<keyword evidence="1" id="KW-0863">Zinc-finger</keyword>
<organism evidence="5 6">
    <name type="scientific">Artemisia annua</name>
    <name type="common">Sweet wormwood</name>
    <dbReference type="NCBI Taxonomy" id="35608"/>
    <lineage>
        <taxon>Eukaryota</taxon>
        <taxon>Viridiplantae</taxon>
        <taxon>Streptophyta</taxon>
        <taxon>Embryophyta</taxon>
        <taxon>Tracheophyta</taxon>
        <taxon>Spermatophyta</taxon>
        <taxon>Magnoliopsida</taxon>
        <taxon>eudicotyledons</taxon>
        <taxon>Gunneridae</taxon>
        <taxon>Pentapetalae</taxon>
        <taxon>asterids</taxon>
        <taxon>campanulids</taxon>
        <taxon>Asterales</taxon>
        <taxon>Asteraceae</taxon>
        <taxon>Asteroideae</taxon>
        <taxon>Anthemideae</taxon>
        <taxon>Artemisiinae</taxon>
        <taxon>Artemisia</taxon>
    </lineage>
</organism>
<protein>
    <recommendedName>
        <fullName evidence="4">CCHC-type domain-containing protein</fullName>
    </recommendedName>
</protein>
<dbReference type="Pfam" id="PF03732">
    <property type="entry name" value="Retrotrans_gag"/>
    <property type="match status" value="1"/>
</dbReference>
<dbReference type="Gene3D" id="4.10.60.10">
    <property type="entry name" value="Zinc finger, CCHC-type"/>
    <property type="match status" value="1"/>
</dbReference>
<reference evidence="5 6" key="1">
    <citation type="journal article" date="2018" name="Mol. Plant">
        <title>The genome of Artemisia annua provides insight into the evolution of Asteraceae family and artemisinin biosynthesis.</title>
        <authorList>
            <person name="Shen Q."/>
            <person name="Zhang L."/>
            <person name="Liao Z."/>
            <person name="Wang S."/>
            <person name="Yan T."/>
            <person name="Shi P."/>
            <person name="Liu M."/>
            <person name="Fu X."/>
            <person name="Pan Q."/>
            <person name="Wang Y."/>
            <person name="Lv Z."/>
            <person name="Lu X."/>
            <person name="Zhang F."/>
            <person name="Jiang W."/>
            <person name="Ma Y."/>
            <person name="Chen M."/>
            <person name="Hao X."/>
            <person name="Li L."/>
            <person name="Tang Y."/>
            <person name="Lv G."/>
            <person name="Zhou Y."/>
            <person name="Sun X."/>
            <person name="Brodelius P.E."/>
            <person name="Rose J.K.C."/>
            <person name="Tang K."/>
        </authorList>
    </citation>
    <scope>NUCLEOTIDE SEQUENCE [LARGE SCALE GENOMIC DNA]</scope>
    <source>
        <strain evidence="6">cv. Huhao1</strain>
        <tissue evidence="5">Leaf</tissue>
    </source>
</reference>
<name>A0A2U1PJG9_ARTAN</name>
<feature type="region of interest" description="Disordered" evidence="3">
    <location>
        <begin position="42"/>
        <end position="65"/>
    </location>
</feature>
<dbReference type="PROSITE" id="PS50158">
    <property type="entry name" value="ZF_CCHC"/>
    <property type="match status" value="1"/>
</dbReference>
<accession>A0A2U1PJG9</accession>
<proteinExistence type="predicted"/>
<keyword evidence="1" id="KW-0479">Metal-binding</keyword>
<feature type="coiled-coil region" evidence="2">
    <location>
        <begin position="6"/>
        <end position="40"/>
    </location>
</feature>
<keyword evidence="6" id="KW-1185">Reference proteome</keyword>
<dbReference type="GO" id="GO:0008270">
    <property type="term" value="F:zinc ion binding"/>
    <property type="evidence" value="ECO:0007669"/>
    <property type="project" value="UniProtKB-KW"/>
</dbReference>
<evidence type="ECO:0000256" key="2">
    <source>
        <dbReference type="SAM" id="Coils"/>
    </source>
</evidence>
<evidence type="ECO:0000313" key="5">
    <source>
        <dbReference type="EMBL" id="PWA85827.1"/>
    </source>
</evidence>
<dbReference type="GO" id="GO:0003676">
    <property type="term" value="F:nucleic acid binding"/>
    <property type="evidence" value="ECO:0007669"/>
    <property type="project" value="InterPro"/>
</dbReference>
<evidence type="ECO:0000256" key="1">
    <source>
        <dbReference type="PROSITE-ProRule" id="PRU00047"/>
    </source>
</evidence>
<dbReference type="PANTHER" id="PTHR35046:SF21">
    <property type="entry name" value="RETROTRANSPOSON GAG DOMAIN-CONTAINING PROTEIN-RELATED"/>
    <property type="match status" value="1"/>
</dbReference>
<gene>
    <name evidence="5" type="ORF">CTI12_AA145160</name>
</gene>
<dbReference type="Proteomes" id="UP000245207">
    <property type="component" value="Unassembled WGS sequence"/>
</dbReference>
<evidence type="ECO:0000256" key="3">
    <source>
        <dbReference type="SAM" id="MobiDB-lite"/>
    </source>
</evidence>
<feature type="compositionally biased region" description="Low complexity" evidence="3">
    <location>
        <begin position="247"/>
        <end position="265"/>
    </location>
</feature>
<feature type="compositionally biased region" description="Polar residues" evidence="3">
    <location>
        <begin position="42"/>
        <end position="53"/>
    </location>
</feature>
<dbReference type="PANTHER" id="PTHR35046">
    <property type="entry name" value="ZINC KNUCKLE (CCHC-TYPE) FAMILY PROTEIN"/>
    <property type="match status" value="1"/>
</dbReference>
<evidence type="ECO:0000313" key="6">
    <source>
        <dbReference type="Proteomes" id="UP000245207"/>
    </source>
</evidence>
<dbReference type="Pfam" id="PF00098">
    <property type="entry name" value="zf-CCHC"/>
    <property type="match status" value="1"/>
</dbReference>